<proteinExistence type="predicted"/>
<gene>
    <name evidence="1" type="ORF">IMG5_147070</name>
</gene>
<reference evidence="1 2" key="1">
    <citation type="submission" date="2011-07" db="EMBL/GenBank/DDBJ databases">
        <authorList>
            <person name="Coyne R."/>
            <person name="Brami D."/>
            <person name="Johnson J."/>
            <person name="Hostetler J."/>
            <person name="Hannick L."/>
            <person name="Clark T."/>
            <person name="Cassidy-Hanley D."/>
            <person name="Inman J."/>
        </authorList>
    </citation>
    <scope>NUCLEOTIDE SEQUENCE [LARGE SCALE GENOMIC DNA]</scope>
    <source>
        <strain evidence="1 2">G5</strain>
    </source>
</reference>
<sequence>MLKKSVIKEINDEKDMDNTRLDISPNTPKEEYFQNEEDIEEIRLTRVRKQQTFN</sequence>
<evidence type="ECO:0000313" key="1">
    <source>
        <dbReference type="EMBL" id="EGR29864.1"/>
    </source>
</evidence>
<dbReference type="InParanoid" id="G0QY38"/>
<name>G0QY38_ICHMU</name>
<protein>
    <submittedName>
        <fullName evidence="1">Uncharacterized protein</fullName>
    </submittedName>
</protein>
<dbReference type="RefSeq" id="XP_004031100.1">
    <property type="nucleotide sequence ID" value="XM_004031052.1"/>
</dbReference>
<dbReference type="EMBL" id="GL984098">
    <property type="protein sequence ID" value="EGR29864.1"/>
    <property type="molecule type" value="Genomic_DNA"/>
</dbReference>
<dbReference type="AlphaFoldDB" id="G0QY38"/>
<keyword evidence="2" id="KW-1185">Reference proteome</keyword>
<accession>G0QY38</accession>
<evidence type="ECO:0000313" key="2">
    <source>
        <dbReference type="Proteomes" id="UP000008983"/>
    </source>
</evidence>
<organism evidence="1 2">
    <name type="scientific">Ichthyophthirius multifiliis</name>
    <name type="common">White spot disease agent</name>
    <name type="synonym">Ich</name>
    <dbReference type="NCBI Taxonomy" id="5932"/>
    <lineage>
        <taxon>Eukaryota</taxon>
        <taxon>Sar</taxon>
        <taxon>Alveolata</taxon>
        <taxon>Ciliophora</taxon>
        <taxon>Intramacronucleata</taxon>
        <taxon>Oligohymenophorea</taxon>
        <taxon>Hymenostomatida</taxon>
        <taxon>Ophryoglenina</taxon>
        <taxon>Ichthyophthirius</taxon>
    </lineage>
</organism>
<dbReference type="Proteomes" id="UP000008983">
    <property type="component" value="Unassembled WGS sequence"/>
</dbReference>
<dbReference type="GeneID" id="14905974"/>